<sequence length="328" mass="33501">MEFGEVRVRDALGAILAHSHRVKDGRIRKGHVLGADELARLEAAGIHAVVVARPGPQDLTEDAAAARIAAALVPDPAAAGLRLTEAATGRVNVYATGPGVVRMDAAALHRLNLIDPMVTVATLPPFARVEAGTMVATVKIISYAVPELSVEKGARVARNALSVAPVVLRDATLIVTDMGSGPGKGEAAVATRLDRLGMRLADVRVVAHDAASIAAALRAVKSDLALVLTASATSDIGDVGPEGLVAAGGQVVRFGMPVDPGNLLFYGSIGARPVIGLPGCARSPALNGADWVLERICCGLEPSGDEIAAMGVGGLLKESPSRPHPRAG</sequence>
<evidence type="ECO:0000313" key="1">
    <source>
        <dbReference type="EMBL" id="SLN14305.1"/>
    </source>
</evidence>
<evidence type="ECO:0000313" key="2">
    <source>
        <dbReference type="Proteomes" id="UP000193870"/>
    </source>
</evidence>
<dbReference type="Proteomes" id="UP000193870">
    <property type="component" value="Unassembled WGS sequence"/>
</dbReference>
<protein>
    <submittedName>
        <fullName evidence="1">Uncharacterized protein</fullName>
    </submittedName>
</protein>
<name>A0A1Y5RCS5_9RHOB</name>
<dbReference type="CDD" id="cd03522">
    <property type="entry name" value="MoeA_like"/>
    <property type="match status" value="1"/>
</dbReference>
<proteinExistence type="predicted"/>
<dbReference type="InterPro" id="IPR036425">
    <property type="entry name" value="MoaB/Mog-like_dom_sf"/>
</dbReference>
<dbReference type="OrthoDB" id="9779263at2"/>
<dbReference type="RefSeq" id="WP_085852296.1">
    <property type="nucleotide sequence ID" value="NZ_FOPF01000001.1"/>
</dbReference>
<dbReference type="UniPathway" id="UPA00344"/>
<organism evidence="1 2">
    <name type="scientific">Palleronia marisminoris</name>
    <dbReference type="NCBI Taxonomy" id="315423"/>
    <lineage>
        <taxon>Bacteria</taxon>
        <taxon>Pseudomonadati</taxon>
        <taxon>Pseudomonadota</taxon>
        <taxon>Alphaproteobacteria</taxon>
        <taxon>Rhodobacterales</taxon>
        <taxon>Roseobacteraceae</taxon>
        <taxon>Palleronia</taxon>
    </lineage>
</organism>
<dbReference type="EMBL" id="FWFV01000001">
    <property type="protein sequence ID" value="SLN14305.1"/>
    <property type="molecule type" value="Genomic_DNA"/>
</dbReference>
<reference evidence="1 2" key="1">
    <citation type="submission" date="2017-03" db="EMBL/GenBank/DDBJ databases">
        <authorList>
            <person name="Afonso C.L."/>
            <person name="Miller P.J."/>
            <person name="Scott M.A."/>
            <person name="Spackman E."/>
            <person name="Goraichik I."/>
            <person name="Dimitrov K.M."/>
            <person name="Suarez D.L."/>
            <person name="Swayne D.E."/>
        </authorList>
    </citation>
    <scope>NUCLEOTIDE SEQUENCE [LARGE SCALE GENOMIC DNA]</scope>
    <source>
        <strain evidence="1 2">CECT 7066</strain>
    </source>
</reference>
<keyword evidence="2" id="KW-1185">Reference proteome</keyword>
<dbReference type="SUPFAM" id="SSF53218">
    <property type="entry name" value="Molybdenum cofactor biosynthesis proteins"/>
    <property type="match status" value="1"/>
</dbReference>
<dbReference type="AlphaFoldDB" id="A0A1Y5RCS5"/>
<dbReference type="Gene3D" id="3.40.980.10">
    <property type="entry name" value="MoaB/Mog-like domain"/>
    <property type="match status" value="1"/>
</dbReference>
<gene>
    <name evidence="1" type="ORF">PAM7066_00253</name>
</gene>
<accession>A0A1Y5RCS5</accession>
<dbReference type="STRING" id="315423.SAMN04488020_101252"/>